<evidence type="ECO:0000256" key="2">
    <source>
        <dbReference type="ARBA" id="ARBA00010565"/>
    </source>
</evidence>
<dbReference type="AlphaFoldDB" id="A0A9J6CGZ0"/>
<dbReference type="PANTHER" id="PTHR12772">
    <property type="entry name" value="DNA REPLICATION COMPLEX GINS PROTEIN PSF2"/>
    <property type="match status" value="1"/>
</dbReference>
<evidence type="ECO:0000256" key="5">
    <source>
        <dbReference type="PIRNR" id="PIRNR028998"/>
    </source>
</evidence>
<dbReference type="EMBL" id="JADBJN010000001">
    <property type="protein sequence ID" value="KAG5681143.1"/>
    <property type="molecule type" value="Genomic_DNA"/>
</dbReference>
<comment type="subcellular location">
    <subcellularLocation>
        <location evidence="1 5">Nucleus</location>
    </subcellularLocation>
</comment>
<dbReference type="FunFam" id="3.40.5.50:FF:000001">
    <property type="entry name" value="DNA replication complex GINS protein PSF2"/>
    <property type="match status" value="1"/>
</dbReference>
<dbReference type="GO" id="GO:0000727">
    <property type="term" value="P:double-strand break repair via break-induced replication"/>
    <property type="evidence" value="ECO:0007669"/>
    <property type="project" value="TreeGrafter"/>
</dbReference>
<dbReference type="SUPFAM" id="SSF160059">
    <property type="entry name" value="PriA/YqbF domain"/>
    <property type="match status" value="1"/>
</dbReference>
<evidence type="ECO:0000256" key="4">
    <source>
        <dbReference type="ARBA" id="ARBA00023242"/>
    </source>
</evidence>
<dbReference type="OrthoDB" id="1938138at2759"/>
<dbReference type="CDD" id="cd21694">
    <property type="entry name" value="GINS_B_Psf2"/>
    <property type="match status" value="1"/>
</dbReference>
<comment type="caution">
    <text evidence="8">The sequence shown here is derived from an EMBL/GenBank/DDBJ whole genome shotgun (WGS) entry which is preliminary data.</text>
</comment>
<feature type="domain" description="GINS subunit" evidence="6">
    <location>
        <begin position="65"/>
        <end position="172"/>
    </location>
</feature>
<dbReference type="Gene3D" id="1.20.58.1020">
    <property type="match status" value="1"/>
</dbReference>
<dbReference type="InterPro" id="IPR036224">
    <property type="entry name" value="GINS_bundle-like_dom_sf"/>
</dbReference>
<comment type="subunit">
    <text evidence="5">Component of the GINS complex.</text>
</comment>
<dbReference type="Pfam" id="PF25005">
    <property type="entry name" value="PSF2_N"/>
    <property type="match status" value="1"/>
</dbReference>
<dbReference type="Pfam" id="PF05916">
    <property type="entry name" value="Sld5"/>
    <property type="match status" value="1"/>
</dbReference>
<sequence length="203" mass="23495">MEPDELEFIGEKEMIGIIPNFNFDLIHLISGTIGPFRAGLPMHIPIWLAMHLKRQQKCRIVPPNWMEKDLLEDLKEEEKRTANFVKMPDSNFMIVSKLIFAYAAEEVADIEEIKTIIKDIFDTRQAKLRTAMDGFFVEEKTTQFDGSTQVSFTNLTTFEIHSARPFLPYALDLVARLERVCQQQQSNLNETHNSSSHFSSSYY</sequence>
<dbReference type="Gene3D" id="3.40.5.50">
    <property type="match status" value="1"/>
</dbReference>
<keyword evidence="9" id="KW-1185">Reference proteome</keyword>
<dbReference type="InterPro" id="IPR007257">
    <property type="entry name" value="GINS_Psf2"/>
</dbReference>
<dbReference type="InterPro" id="IPR021151">
    <property type="entry name" value="GINS_A"/>
</dbReference>
<evidence type="ECO:0000256" key="1">
    <source>
        <dbReference type="ARBA" id="ARBA00004123"/>
    </source>
</evidence>
<reference evidence="8" key="1">
    <citation type="submission" date="2021-03" db="EMBL/GenBank/DDBJ databases">
        <title>Chromosome level genome of the anhydrobiotic midge Polypedilum vanderplanki.</title>
        <authorList>
            <person name="Yoshida Y."/>
            <person name="Kikawada T."/>
            <person name="Gusev O."/>
        </authorList>
    </citation>
    <scope>NUCLEOTIDE SEQUENCE</scope>
    <source>
        <strain evidence="8">NIAS01</strain>
        <tissue evidence="8">Whole body or cell culture</tissue>
    </source>
</reference>
<dbReference type="PANTHER" id="PTHR12772:SF0">
    <property type="entry name" value="DNA REPLICATION COMPLEX GINS PROTEIN PSF2"/>
    <property type="match status" value="1"/>
</dbReference>
<keyword evidence="4 5" id="KW-0539">Nucleus</keyword>
<gene>
    <name evidence="8" type="ORF">PVAND_010603</name>
</gene>
<dbReference type="PIRSF" id="PIRSF028998">
    <property type="entry name" value="GINS_Psf2_subgr"/>
    <property type="match status" value="1"/>
</dbReference>
<organism evidence="8 9">
    <name type="scientific">Polypedilum vanderplanki</name>
    <name type="common">Sleeping chironomid midge</name>
    <dbReference type="NCBI Taxonomy" id="319348"/>
    <lineage>
        <taxon>Eukaryota</taxon>
        <taxon>Metazoa</taxon>
        <taxon>Ecdysozoa</taxon>
        <taxon>Arthropoda</taxon>
        <taxon>Hexapoda</taxon>
        <taxon>Insecta</taxon>
        <taxon>Pterygota</taxon>
        <taxon>Neoptera</taxon>
        <taxon>Endopterygota</taxon>
        <taxon>Diptera</taxon>
        <taxon>Nematocera</taxon>
        <taxon>Chironomoidea</taxon>
        <taxon>Chironomidae</taxon>
        <taxon>Chironominae</taxon>
        <taxon>Polypedilum</taxon>
        <taxon>Polypedilum</taxon>
    </lineage>
</organism>
<comment type="similarity">
    <text evidence="2 5">Belongs to the GINS2/PSF2 family.</text>
</comment>
<name>A0A9J6CGZ0_POLVA</name>
<keyword evidence="3 5" id="KW-0235">DNA replication</keyword>
<evidence type="ECO:0000313" key="9">
    <source>
        <dbReference type="Proteomes" id="UP001107558"/>
    </source>
</evidence>
<dbReference type="InterPro" id="IPR056784">
    <property type="entry name" value="PSF2_N"/>
</dbReference>
<accession>A0A9J6CGZ0</accession>
<proteinExistence type="inferred from homology"/>
<evidence type="ECO:0000259" key="7">
    <source>
        <dbReference type="Pfam" id="PF25005"/>
    </source>
</evidence>
<dbReference type="Proteomes" id="UP001107558">
    <property type="component" value="Chromosome 1"/>
</dbReference>
<protein>
    <recommendedName>
        <fullName evidence="5">DNA replication complex GINS protein PSF2</fullName>
    </recommendedName>
</protein>
<evidence type="ECO:0000256" key="3">
    <source>
        <dbReference type="ARBA" id="ARBA00022705"/>
    </source>
</evidence>
<dbReference type="FunFam" id="1.20.58.1020:FF:000001">
    <property type="entry name" value="DNA replication complex GINS protein PSF2"/>
    <property type="match status" value="1"/>
</dbReference>
<evidence type="ECO:0000313" key="8">
    <source>
        <dbReference type="EMBL" id="KAG5681143.1"/>
    </source>
</evidence>
<evidence type="ECO:0000259" key="6">
    <source>
        <dbReference type="Pfam" id="PF05916"/>
    </source>
</evidence>
<dbReference type="GO" id="GO:0071162">
    <property type="term" value="C:CMG complex"/>
    <property type="evidence" value="ECO:0007669"/>
    <property type="project" value="UniProtKB-ARBA"/>
</dbReference>
<dbReference type="CDD" id="cd11712">
    <property type="entry name" value="GINS_A_psf2"/>
    <property type="match status" value="1"/>
</dbReference>
<dbReference type="GO" id="GO:0000811">
    <property type="term" value="C:GINS complex"/>
    <property type="evidence" value="ECO:0007669"/>
    <property type="project" value="TreeGrafter"/>
</dbReference>
<dbReference type="SUPFAM" id="SSF158573">
    <property type="entry name" value="GINS helical bundle-like"/>
    <property type="match status" value="1"/>
</dbReference>
<dbReference type="GO" id="GO:0006260">
    <property type="term" value="P:DNA replication"/>
    <property type="evidence" value="ECO:0007669"/>
    <property type="project" value="UniProtKB-KW"/>
</dbReference>
<feature type="domain" description="DNA replication complex GINS protein PSF2 N-terminal" evidence="7">
    <location>
        <begin position="3"/>
        <end position="61"/>
    </location>
</feature>